<dbReference type="AlphaFoldDB" id="A0A176S4Y1"/>
<feature type="transmembrane region" description="Helical" evidence="2">
    <location>
        <begin position="65"/>
        <end position="83"/>
    </location>
</feature>
<evidence type="ECO:0000313" key="4">
    <source>
        <dbReference type="Proteomes" id="UP000076962"/>
    </source>
</evidence>
<reference evidence="3 4" key="1">
    <citation type="submission" date="2016-05" db="EMBL/GenBank/DDBJ databases">
        <title>Single-cell genome of chain-forming Candidatus Thiomargarita nelsonii and comparison to other large sulfur-oxidizing bacteria.</title>
        <authorList>
            <person name="Winkel M."/>
            <person name="Salman V."/>
            <person name="Woyke T."/>
            <person name="Schulz-Vogt H."/>
            <person name="Richter M."/>
            <person name="Flood B."/>
            <person name="Bailey J."/>
            <person name="Amann R."/>
            <person name="Mussmann M."/>
        </authorList>
    </citation>
    <scope>NUCLEOTIDE SEQUENCE [LARGE SCALE GENOMIC DNA]</scope>
    <source>
        <strain evidence="3 4">THI036</strain>
    </source>
</reference>
<evidence type="ECO:0000256" key="2">
    <source>
        <dbReference type="SAM" id="Phobius"/>
    </source>
</evidence>
<evidence type="ECO:0000256" key="1">
    <source>
        <dbReference type="SAM" id="MobiDB-lite"/>
    </source>
</evidence>
<proteinExistence type="predicted"/>
<feature type="region of interest" description="Disordered" evidence="1">
    <location>
        <begin position="1"/>
        <end position="29"/>
    </location>
</feature>
<keyword evidence="4" id="KW-1185">Reference proteome</keyword>
<organism evidence="3 4">
    <name type="scientific">Candidatus Thiomargarita nelsonii</name>
    <dbReference type="NCBI Taxonomy" id="1003181"/>
    <lineage>
        <taxon>Bacteria</taxon>
        <taxon>Pseudomonadati</taxon>
        <taxon>Pseudomonadota</taxon>
        <taxon>Gammaproteobacteria</taxon>
        <taxon>Thiotrichales</taxon>
        <taxon>Thiotrichaceae</taxon>
        <taxon>Thiomargarita</taxon>
    </lineage>
</organism>
<keyword evidence="2" id="KW-0812">Transmembrane</keyword>
<protein>
    <submittedName>
        <fullName evidence="3">Uncharacterized protein</fullName>
    </submittedName>
</protein>
<evidence type="ECO:0000313" key="3">
    <source>
        <dbReference type="EMBL" id="OAD22978.1"/>
    </source>
</evidence>
<feature type="compositionally biased region" description="Basic and acidic residues" evidence="1">
    <location>
        <begin position="1"/>
        <end position="12"/>
    </location>
</feature>
<accession>A0A176S4Y1</accession>
<feature type="compositionally biased region" description="Basic residues" evidence="1">
    <location>
        <begin position="13"/>
        <end position="25"/>
    </location>
</feature>
<keyword evidence="2" id="KW-0472">Membrane</keyword>
<dbReference type="Proteomes" id="UP000076962">
    <property type="component" value="Unassembled WGS sequence"/>
</dbReference>
<keyword evidence="2" id="KW-1133">Transmembrane helix</keyword>
<name>A0A176S4Y1_9GAMM</name>
<gene>
    <name evidence="3" type="ORF">THIOM_001202</name>
</gene>
<dbReference type="EMBL" id="LUTY01000625">
    <property type="protein sequence ID" value="OAD22978.1"/>
    <property type="molecule type" value="Genomic_DNA"/>
</dbReference>
<comment type="caution">
    <text evidence="3">The sequence shown here is derived from an EMBL/GenBank/DDBJ whole genome shotgun (WGS) entry which is preliminary data.</text>
</comment>
<sequence length="84" mass="9746">MILINEKNDKPNKKSWPKNHINHKNHSSDTAQPFHNILWWVSLRSTHPTLATLADKSGYVLTYPFLKVILVVIRGFILVIRCIL</sequence>